<dbReference type="Proteomes" id="UP000316988">
    <property type="component" value="Unassembled WGS sequence"/>
</dbReference>
<protein>
    <recommendedName>
        <fullName evidence="1">DUF6194 domain-containing protein</fullName>
    </recommendedName>
</protein>
<sequence>MTIDDIIAHVTAHENVVTMRPQEGDGTPELAWGDVFFFYSPTRSIPPTQPFATIVTKDYPDDTGSRLDPPGRFRLNIAAGREAFERHVGAAPREHTPEPTPHLDDRIFAHPVYGAHGWLAVVEPGEATDAAARELLDTAYEAARRRRERRTERDT</sequence>
<dbReference type="InterPro" id="IPR045676">
    <property type="entry name" value="DUF6194"/>
</dbReference>
<evidence type="ECO:0000313" key="3">
    <source>
        <dbReference type="Proteomes" id="UP000316988"/>
    </source>
</evidence>
<proteinExistence type="predicted"/>
<accession>A0A554RFV0</accession>
<dbReference type="EMBL" id="VLNT01000033">
    <property type="protein sequence ID" value="TSD53043.1"/>
    <property type="molecule type" value="Genomic_DNA"/>
</dbReference>
<dbReference type="RefSeq" id="WP_143914990.1">
    <property type="nucleotide sequence ID" value="NZ_VLNT01000033.1"/>
</dbReference>
<gene>
    <name evidence="2" type="ORF">FNM00_18395</name>
</gene>
<dbReference type="OrthoDB" id="9783727at2"/>
<evidence type="ECO:0000313" key="2">
    <source>
        <dbReference type="EMBL" id="TSD53043.1"/>
    </source>
</evidence>
<reference evidence="2 3" key="1">
    <citation type="submission" date="2019-07" db="EMBL/GenBank/DDBJ databases">
        <authorList>
            <person name="Zhao L.H."/>
        </authorList>
    </citation>
    <scope>NUCLEOTIDE SEQUENCE [LARGE SCALE GENOMIC DNA]</scope>
    <source>
        <strain evidence="2 3">Co35</strain>
    </source>
</reference>
<dbReference type="AlphaFoldDB" id="A0A554RFV0"/>
<keyword evidence="3" id="KW-1185">Reference proteome</keyword>
<comment type="caution">
    <text evidence="2">The sequence shown here is derived from an EMBL/GenBank/DDBJ whole genome shotgun (WGS) entry which is preliminary data.</text>
</comment>
<evidence type="ECO:0000259" key="1">
    <source>
        <dbReference type="Pfam" id="PF19694"/>
    </source>
</evidence>
<dbReference type="Pfam" id="PF19694">
    <property type="entry name" value="DUF6194"/>
    <property type="match status" value="1"/>
</dbReference>
<feature type="domain" description="DUF6194" evidence="1">
    <location>
        <begin position="1"/>
        <end position="151"/>
    </location>
</feature>
<organism evidence="2 3">
    <name type="scientific">Aeromicrobium piscarium</name>
    <dbReference type="NCBI Taxonomy" id="2590901"/>
    <lineage>
        <taxon>Bacteria</taxon>
        <taxon>Bacillati</taxon>
        <taxon>Actinomycetota</taxon>
        <taxon>Actinomycetes</taxon>
        <taxon>Propionibacteriales</taxon>
        <taxon>Nocardioidaceae</taxon>
        <taxon>Aeromicrobium</taxon>
    </lineage>
</organism>
<name>A0A554RFV0_9ACTN</name>